<accession>A0ABV5TWI3</accession>
<sequence length="62" mass="7176">MIDFPETPASGETRSNTDFFRSGRSGQWRDRLDPAALDHYHRRVAELEPPDLAEWLHPAEAR</sequence>
<evidence type="ECO:0000313" key="3">
    <source>
        <dbReference type="Proteomes" id="UP001589535"/>
    </source>
</evidence>
<comment type="caution">
    <text evidence="2">The sequence shown here is derived from an EMBL/GenBank/DDBJ whole genome shotgun (WGS) entry which is preliminary data.</text>
</comment>
<dbReference type="RefSeq" id="WP_378189455.1">
    <property type="nucleotide sequence ID" value="NZ_JBHMBK010000002.1"/>
</dbReference>
<feature type="region of interest" description="Disordered" evidence="1">
    <location>
        <begin position="1"/>
        <end position="27"/>
    </location>
</feature>
<protein>
    <recommendedName>
        <fullName evidence="4">Sulfotransferase</fullName>
    </recommendedName>
</protein>
<organism evidence="2 3">
    <name type="scientific">Amycolatopsis plumensis</name>
    <dbReference type="NCBI Taxonomy" id="236508"/>
    <lineage>
        <taxon>Bacteria</taxon>
        <taxon>Bacillati</taxon>
        <taxon>Actinomycetota</taxon>
        <taxon>Actinomycetes</taxon>
        <taxon>Pseudonocardiales</taxon>
        <taxon>Pseudonocardiaceae</taxon>
        <taxon>Amycolatopsis</taxon>
    </lineage>
</organism>
<dbReference type="Proteomes" id="UP001589535">
    <property type="component" value="Unassembled WGS sequence"/>
</dbReference>
<feature type="compositionally biased region" description="Polar residues" evidence="1">
    <location>
        <begin position="10"/>
        <end position="19"/>
    </location>
</feature>
<evidence type="ECO:0000313" key="2">
    <source>
        <dbReference type="EMBL" id="MFB9683482.1"/>
    </source>
</evidence>
<gene>
    <name evidence="2" type="ORF">ACFFTO_04745</name>
</gene>
<keyword evidence="3" id="KW-1185">Reference proteome</keyword>
<reference evidence="2 3" key="1">
    <citation type="submission" date="2024-09" db="EMBL/GenBank/DDBJ databases">
        <authorList>
            <person name="Sun Q."/>
            <person name="Mori K."/>
        </authorList>
    </citation>
    <scope>NUCLEOTIDE SEQUENCE [LARGE SCALE GENOMIC DNA]</scope>
    <source>
        <strain evidence="2 3">JCM 13852</strain>
    </source>
</reference>
<name>A0ABV5TWI3_9PSEU</name>
<evidence type="ECO:0008006" key="4">
    <source>
        <dbReference type="Google" id="ProtNLM"/>
    </source>
</evidence>
<evidence type="ECO:0000256" key="1">
    <source>
        <dbReference type="SAM" id="MobiDB-lite"/>
    </source>
</evidence>
<dbReference type="EMBL" id="JBHMBK010000002">
    <property type="protein sequence ID" value="MFB9683482.1"/>
    <property type="molecule type" value="Genomic_DNA"/>
</dbReference>
<proteinExistence type="predicted"/>